<dbReference type="InterPro" id="IPR036249">
    <property type="entry name" value="Thioredoxin-like_sf"/>
</dbReference>
<proteinExistence type="inferred from homology"/>
<protein>
    <recommendedName>
        <fullName evidence="7">Failed axon connections-like protein</fullName>
    </recommendedName>
</protein>
<keyword evidence="2" id="KW-0472">Membrane</keyword>
<dbReference type="EMBL" id="JAXCGZ010018895">
    <property type="protein sequence ID" value="KAK7067235.1"/>
    <property type="molecule type" value="Genomic_DNA"/>
</dbReference>
<dbReference type="CDD" id="cd03193">
    <property type="entry name" value="GST_C_Metaxin"/>
    <property type="match status" value="1"/>
</dbReference>
<dbReference type="SUPFAM" id="SSF52833">
    <property type="entry name" value="Thioredoxin-like"/>
    <property type="match status" value="1"/>
</dbReference>
<dbReference type="Pfam" id="PF17171">
    <property type="entry name" value="GST_C_6"/>
    <property type="match status" value="1"/>
</dbReference>
<keyword evidence="2" id="KW-0812">Transmembrane</keyword>
<dbReference type="PANTHER" id="PTHR12289">
    <property type="entry name" value="METAXIN RELATED"/>
    <property type="match status" value="1"/>
</dbReference>
<feature type="domain" description="Metaxin glutathione S-transferase" evidence="3">
    <location>
        <begin position="233"/>
        <end position="294"/>
    </location>
</feature>
<dbReference type="GO" id="GO:0005737">
    <property type="term" value="C:cytoplasm"/>
    <property type="evidence" value="ECO:0007669"/>
    <property type="project" value="TreeGrafter"/>
</dbReference>
<dbReference type="SFLD" id="SFLDS00019">
    <property type="entry name" value="Glutathione_Transferase_(cytos"/>
    <property type="match status" value="1"/>
</dbReference>
<accession>A0AAN8WVU9</accession>
<sequence length="309" mass="35222">MNAMRRQLNLSSVAMLQTIFGAFPQCITEFVDGSKYYIITAVAIAVTAKLGFYVQKQNRRKKWNAAGRDVVVVHTFPRGIRIPNLSPFALKLETYLRMADIKYVLDTSQPIGYKGKSPWITLNGEDIADSQLILEALAKKFNKNFSSHLTPEQLGVAQAMRVMAEEHYFWCNEIWMCLKDNFNTLLRGFPVPFLLSLAIPILKPLLARRAKNMVHANGLGRHTDQEVQDMTYQDLEALSAWLGKKDYCTGDKATEVDCAIFGLMAQLVWVSPDSPNGRKLREDCSNLIDYCNRMKEKFWPDWNDNLAKN</sequence>
<dbReference type="InterPro" id="IPR033468">
    <property type="entry name" value="Metaxin_GST"/>
</dbReference>
<feature type="transmembrane region" description="Helical" evidence="2">
    <location>
        <begin position="34"/>
        <end position="54"/>
    </location>
</feature>
<evidence type="ECO:0000256" key="1">
    <source>
        <dbReference type="ARBA" id="ARBA00006475"/>
    </source>
</evidence>
<comment type="similarity">
    <text evidence="1">Belongs to the FAX family.</text>
</comment>
<dbReference type="Proteomes" id="UP001381693">
    <property type="component" value="Unassembled WGS sequence"/>
</dbReference>
<dbReference type="SUPFAM" id="SSF47616">
    <property type="entry name" value="GST C-terminal domain-like"/>
    <property type="match status" value="1"/>
</dbReference>
<evidence type="ECO:0000259" key="3">
    <source>
        <dbReference type="Pfam" id="PF17171"/>
    </source>
</evidence>
<dbReference type="AlphaFoldDB" id="A0AAN8WVU9"/>
<dbReference type="SFLD" id="SFLDG01180">
    <property type="entry name" value="SUF1"/>
    <property type="match status" value="1"/>
</dbReference>
<dbReference type="InterPro" id="IPR012336">
    <property type="entry name" value="Thioredoxin-like_fold"/>
</dbReference>
<evidence type="ECO:0000256" key="2">
    <source>
        <dbReference type="SAM" id="Phobius"/>
    </source>
</evidence>
<dbReference type="PANTHER" id="PTHR12289:SF41">
    <property type="entry name" value="FAILED AXON CONNECTIONS-RELATED"/>
    <property type="match status" value="1"/>
</dbReference>
<gene>
    <name evidence="5" type="ORF">SK128_002943</name>
</gene>
<dbReference type="InterPro" id="IPR050931">
    <property type="entry name" value="Mito_Protein_Transport_Metaxin"/>
</dbReference>
<evidence type="ECO:0000259" key="4">
    <source>
        <dbReference type="Pfam" id="PF17172"/>
    </source>
</evidence>
<dbReference type="SFLD" id="SFLDG01200">
    <property type="entry name" value="SUF1.1"/>
    <property type="match status" value="1"/>
</dbReference>
<dbReference type="InterPro" id="IPR026928">
    <property type="entry name" value="FAX/IsoI-like"/>
</dbReference>
<dbReference type="Gene3D" id="1.20.1050.10">
    <property type="match status" value="1"/>
</dbReference>
<organism evidence="5 6">
    <name type="scientific">Halocaridina rubra</name>
    <name type="common">Hawaiian red shrimp</name>
    <dbReference type="NCBI Taxonomy" id="373956"/>
    <lineage>
        <taxon>Eukaryota</taxon>
        <taxon>Metazoa</taxon>
        <taxon>Ecdysozoa</taxon>
        <taxon>Arthropoda</taxon>
        <taxon>Crustacea</taxon>
        <taxon>Multicrustacea</taxon>
        <taxon>Malacostraca</taxon>
        <taxon>Eumalacostraca</taxon>
        <taxon>Eucarida</taxon>
        <taxon>Decapoda</taxon>
        <taxon>Pleocyemata</taxon>
        <taxon>Caridea</taxon>
        <taxon>Atyoidea</taxon>
        <taxon>Atyidae</taxon>
        <taxon>Halocaridina</taxon>
    </lineage>
</organism>
<dbReference type="InterPro" id="IPR036282">
    <property type="entry name" value="Glutathione-S-Trfase_C_sf"/>
</dbReference>
<reference evidence="5 6" key="1">
    <citation type="submission" date="2023-11" db="EMBL/GenBank/DDBJ databases">
        <title>Halocaridina rubra genome assembly.</title>
        <authorList>
            <person name="Smith C."/>
        </authorList>
    </citation>
    <scope>NUCLEOTIDE SEQUENCE [LARGE SCALE GENOMIC DNA]</scope>
    <source>
        <strain evidence="5">EP-1</strain>
        <tissue evidence="5">Whole</tissue>
    </source>
</reference>
<dbReference type="Pfam" id="PF17172">
    <property type="entry name" value="GST_N_4"/>
    <property type="match status" value="1"/>
</dbReference>
<feature type="domain" description="Thioredoxin-like fold" evidence="4">
    <location>
        <begin position="87"/>
        <end position="179"/>
    </location>
</feature>
<keyword evidence="2" id="KW-1133">Transmembrane helix</keyword>
<evidence type="ECO:0000313" key="5">
    <source>
        <dbReference type="EMBL" id="KAK7067235.1"/>
    </source>
</evidence>
<keyword evidence="6" id="KW-1185">Reference proteome</keyword>
<evidence type="ECO:0008006" key="7">
    <source>
        <dbReference type="Google" id="ProtNLM"/>
    </source>
</evidence>
<comment type="caution">
    <text evidence="5">The sequence shown here is derived from an EMBL/GenBank/DDBJ whole genome shotgun (WGS) entry which is preliminary data.</text>
</comment>
<evidence type="ECO:0000313" key="6">
    <source>
        <dbReference type="Proteomes" id="UP001381693"/>
    </source>
</evidence>
<dbReference type="InterPro" id="IPR040079">
    <property type="entry name" value="Glutathione_S-Trfase"/>
</dbReference>
<name>A0AAN8WVU9_HALRR</name>